<dbReference type="Gene3D" id="3.30.40.10">
    <property type="entry name" value="Zinc/RING finger domain, C3HC4 (zinc finger)"/>
    <property type="match status" value="1"/>
</dbReference>
<organism evidence="8 9">
    <name type="scientific">Aphanomyces stellatus</name>
    <dbReference type="NCBI Taxonomy" id="120398"/>
    <lineage>
        <taxon>Eukaryota</taxon>
        <taxon>Sar</taxon>
        <taxon>Stramenopiles</taxon>
        <taxon>Oomycota</taxon>
        <taxon>Saprolegniomycetes</taxon>
        <taxon>Saprolegniales</taxon>
        <taxon>Verrucalvaceae</taxon>
        <taxon>Aphanomyces</taxon>
    </lineage>
</organism>
<dbReference type="SUPFAM" id="SSF57903">
    <property type="entry name" value="FYVE/PHD zinc finger"/>
    <property type="match status" value="1"/>
</dbReference>
<evidence type="ECO:0000256" key="4">
    <source>
        <dbReference type="PROSITE-ProRule" id="PRU00091"/>
    </source>
</evidence>
<dbReference type="OrthoDB" id="77800at2759"/>
<dbReference type="InterPro" id="IPR013083">
    <property type="entry name" value="Znf_RING/FYVE/PHD"/>
</dbReference>
<evidence type="ECO:0000313" key="9">
    <source>
        <dbReference type="Proteomes" id="UP000332933"/>
    </source>
</evidence>
<evidence type="ECO:0000313" key="7">
    <source>
        <dbReference type="EMBL" id="KAF0697059.1"/>
    </source>
</evidence>
<dbReference type="InterPro" id="IPR052727">
    <property type="entry name" value="Rab4/Rab5_effector"/>
</dbReference>
<dbReference type="Pfam" id="PF01363">
    <property type="entry name" value="FYVE"/>
    <property type="match status" value="1"/>
</dbReference>
<dbReference type="Proteomes" id="UP000332933">
    <property type="component" value="Unassembled WGS sequence"/>
</dbReference>
<evidence type="ECO:0000256" key="2">
    <source>
        <dbReference type="ARBA" id="ARBA00022771"/>
    </source>
</evidence>
<gene>
    <name evidence="8" type="primary">Aste57867_12243</name>
    <name evidence="7" type="ORF">As57867_012198</name>
    <name evidence="8" type="ORF">ASTE57867_12243</name>
</gene>
<evidence type="ECO:0000256" key="1">
    <source>
        <dbReference type="ARBA" id="ARBA00022723"/>
    </source>
</evidence>
<feature type="domain" description="FYVE-type" evidence="6">
    <location>
        <begin position="274"/>
        <end position="328"/>
    </location>
</feature>
<reference evidence="8 9" key="1">
    <citation type="submission" date="2019-03" db="EMBL/GenBank/DDBJ databases">
        <authorList>
            <person name="Gaulin E."/>
            <person name="Dumas B."/>
        </authorList>
    </citation>
    <scope>NUCLEOTIDE SEQUENCE [LARGE SCALE GENOMIC DNA]</scope>
    <source>
        <strain evidence="8">CBS 568.67</strain>
    </source>
</reference>
<reference evidence="7" key="2">
    <citation type="submission" date="2019-06" db="EMBL/GenBank/DDBJ databases">
        <title>Genomics analysis of Aphanomyces spp. identifies a new class of oomycete effector associated with host adaptation.</title>
        <authorList>
            <person name="Gaulin E."/>
        </authorList>
    </citation>
    <scope>NUCLEOTIDE SEQUENCE</scope>
    <source>
        <strain evidence="7">CBS 578.67</strain>
    </source>
</reference>
<feature type="region of interest" description="Disordered" evidence="5">
    <location>
        <begin position="421"/>
        <end position="440"/>
    </location>
</feature>
<dbReference type="EMBL" id="VJMH01005346">
    <property type="protein sequence ID" value="KAF0697059.1"/>
    <property type="molecule type" value="Genomic_DNA"/>
</dbReference>
<keyword evidence="9" id="KW-1185">Reference proteome</keyword>
<evidence type="ECO:0000256" key="3">
    <source>
        <dbReference type="ARBA" id="ARBA00022833"/>
    </source>
</evidence>
<dbReference type="PANTHER" id="PTHR13510:SF44">
    <property type="entry name" value="RABENOSYN-5"/>
    <property type="match status" value="1"/>
</dbReference>
<evidence type="ECO:0000259" key="6">
    <source>
        <dbReference type="PROSITE" id="PS50178"/>
    </source>
</evidence>
<dbReference type="PANTHER" id="PTHR13510">
    <property type="entry name" value="FYVE-FINGER-CONTAINING RAB5 EFFECTOR PROTEIN RABENOSYN-5-RELATED"/>
    <property type="match status" value="1"/>
</dbReference>
<proteinExistence type="predicted"/>
<dbReference type="InterPro" id="IPR011011">
    <property type="entry name" value="Znf_FYVE_PHD"/>
</dbReference>
<dbReference type="InterPro" id="IPR023393">
    <property type="entry name" value="START-like_dom_sf"/>
</dbReference>
<dbReference type="SUPFAM" id="SSF55961">
    <property type="entry name" value="Bet v1-like"/>
    <property type="match status" value="1"/>
</dbReference>
<dbReference type="SMART" id="SM00064">
    <property type="entry name" value="FYVE"/>
    <property type="match status" value="1"/>
</dbReference>
<dbReference type="GO" id="GO:0008270">
    <property type="term" value="F:zinc ion binding"/>
    <property type="evidence" value="ECO:0007669"/>
    <property type="project" value="UniProtKB-KW"/>
</dbReference>
<dbReference type="PROSITE" id="PS50178">
    <property type="entry name" value="ZF_FYVE"/>
    <property type="match status" value="1"/>
</dbReference>
<dbReference type="Gene3D" id="3.30.530.20">
    <property type="match status" value="1"/>
</dbReference>
<dbReference type="CDD" id="cd00065">
    <property type="entry name" value="FYVE_like_SF"/>
    <property type="match status" value="1"/>
</dbReference>
<keyword evidence="3" id="KW-0862">Zinc</keyword>
<dbReference type="InterPro" id="IPR000306">
    <property type="entry name" value="Znf_FYVE"/>
</dbReference>
<evidence type="ECO:0000313" key="8">
    <source>
        <dbReference type="EMBL" id="VFT89097.1"/>
    </source>
</evidence>
<keyword evidence="2 4" id="KW-0863">Zinc-finger</keyword>
<dbReference type="InterPro" id="IPR017455">
    <property type="entry name" value="Znf_FYVE-rel"/>
</dbReference>
<dbReference type="EMBL" id="CAADRA010005367">
    <property type="protein sequence ID" value="VFT89097.1"/>
    <property type="molecule type" value="Genomic_DNA"/>
</dbReference>
<protein>
    <submittedName>
        <fullName evidence="8">Aste57867_12243 protein</fullName>
    </submittedName>
</protein>
<keyword evidence="1" id="KW-0479">Metal-binding</keyword>
<sequence>MPAATFPVPQHFFRCPPLSSEDTARYLRQARDNVVDLVDHASIHGGPLTWTLESDTNGMQIYAAHDINLPSHVLSYMGVVDDIPATLDEVASLFQTHTRDLYDDFRRHFATDLIDGRQLYTLQPPSPTHPHESVGLKWTVNEMPSRVVRHRDWCFLESAQMIHPEGRRRGWARAVYSTTLRCCPDLEAALGVVRGTFYRSGHVFMETDRPGHVRGVMLFQAALNGGFQARLIPSWLVKLGVRRRIRGLARVQSYVREMRLAQGGILQLWEVVPTATRTRCFLCAKRFGSFARKVSCRKCGEVVCHGCSNVYSISLDGVVTPVRACSPCSMGPYQALAPAGKPMAATSANDESSAGQDEDARLYSPADKLSMRQGNLRHEESTALAWLEPTPLLHQSVVPKSRRRIKSEATVEPIALKQPSRGHRLTNHGSTAPPGHDIRGVDTTCTSSIDASRRNVSNDLELVRDVSDDGNLDEIGSMAKPIMLDDFLDPRLSDDGIFHTWR</sequence>
<evidence type="ECO:0000256" key="5">
    <source>
        <dbReference type="SAM" id="MobiDB-lite"/>
    </source>
</evidence>
<dbReference type="AlphaFoldDB" id="A0A485KVU0"/>
<accession>A0A485KVU0</accession>
<name>A0A485KVU0_9STRA</name>